<evidence type="ECO:0000256" key="8">
    <source>
        <dbReference type="ARBA" id="ARBA00023102"/>
    </source>
</evidence>
<comment type="pathway">
    <text evidence="2">Amino-acid biosynthesis; L-histidine biosynthesis; L-histidine from 5-phospho-alpha-D-ribose 1-diphosphate: step 3/9.</text>
</comment>
<gene>
    <name evidence="12" type="ORF">UFOPK2824_00784</name>
    <name evidence="13" type="ORF">UFOPK3037_00097</name>
    <name evidence="14" type="ORF">UFOPK3278_00820</name>
    <name evidence="10" type="ORF">UFOPK3406_00435</name>
    <name evidence="11" type="ORF">UFOPK3925_01065</name>
    <name evidence="15" type="ORF">UFOPK4097_00713</name>
    <name evidence="16" type="ORF">UFOPK4301_01152</name>
</gene>
<dbReference type="GO" id="GO:0004636">
    <property type="term" value="F:phosphoribosyl-ATP diphosphatase activity"/>
    <property type="evidence" value="ECO:0007669"/>
    <property type="project" value="UniProtKB-ARBA"/>
</dbReference>
<dbReference type="PANTHER" id="PTHR42945:SF1">
    <property type="entry name" value="HISTIDINE BIOSYNTHESIS BIFUNCTIONAL PROTEIN HIS7"/>
    <property type="match status" value="1"/>
</dbReference>
<comment type="catalytic activity">
    <reaction evidence="1">
        <text>1-(5-phospho-beta-D-ribosyl)-5'-AMP + H2O = 1-(5-phospho-beta-D-ribosyl)-5-[(5-phospho-beta-D-ribosylamino)methylideneamino]imidazole-4-carboxamide</text>
        <dbReference type="Rhea" id="RHEA:20049"/>
        <dbReference type="ChEBI" id="CHEBI:15377"/>
        <dbReference type="ChEBI" id="CHEBI:58435"/>
        <dbReference type="ChEBI" id="CHEBI:59457"/>
        <dbReference type="EC" id="3.5.4.19"/>
    </reaction>
</comment>
<keyword evidence="5" id="KW-0963">Cytoplasm</keyword>
<evidence type="ECO:0000259" key="9">
    <source>
        <dbReference type="Pfam" id="PF01502"/>
    </source>
</evidence>
<feature type="domain" description="Phosphoribosyl-AMP cyclohydrolase" evidence="9">
    <location>
        <begin position="31"/>
        <end position="103"/>
    </location>
</feature>
<dbReference type="GO" id="GO:0000105">
    <property type="term" value="P:L-histidine biosynthetic process"/>
    <property type="evidence" value="ECO:0007669"/>
    <property type="project" value="UniProtKB-UniPathway"/>
</dbReference>
<evidence type="ECO:0000313" key="14">
    <source>
        <dbReference type="EMBL" id="CAB4848506.1"/>
    </source>
</evidence>
<dbReference type="FunFam" id="3.10.20.810:FF:000001">
    <property type="entry name" value="Histidine biosynthesis bifunctional protein HisIE"/>
    <property type="match status" value="1"/>
</dbReference>
<protein>
    <recommendedName>
        <fullName evidence="4">Histidine biosynthesis bifunctional protein HisIE</fullName>
        <ecNumber evidence="3">3.5.4.19</ecNumber>
    </recommendedName>
</protein>
<dbReference type="EMBL" id="CAFBPK010000009">
    <property type="protein sequence ID" value="CAB5017356.1"/>
    <property type="molecule type" value="Genomic_DNA"/>
</dbReference>
<dbReference type="EMBL" id="CAESAI010000006">
    <property type="protein sequence ID" value="CAB4333941.1"/>
    <property type="molecule type" value="Genomic_DNA"/>
</dbReference>
<dbReference type="Gene3D" id="3.10.20.810">
    <property type="entry name" value="Phosphoribosyl-AMP cyclohydrolase"/>
    <property type="match status" value="1"/>
</dbReference>
<dbReference type="EMBL" id="CAFBQG010000164">
    <property type="protein sequence ID" value="CAB5053562.1"/>
    <property type="molecule type" value="Genomic_DNA"/>
</dbReference>
<evidence type="ECO:0000256" key="5">
    <source>
        <dbReference type="ARBA" id="ARBA00022490"/>
    </source>
</evidence>
<evidence type="ECO:0000313" key="10">
    <source>
        <dbReference type="EMBL" id="CAB4333941.1"/>
    </source>
</evidence>
<dbReference type="HAMAP" id="MF_01021">
    <property type="entry name" value="HisI"/>
    <property type="match status" value="1"/>
</dbReference>
<dbReference type="EMBL" id="CAFBIX010000029">
    <property type="protein sequence ID" value="CAB4848506.1"/>
    <property type="molecule type" value="Genomic_DNA"/>
</dbReference>
<evidence type="ECO:0000256" key="1">
    <source>
        <dbReference type="ARBA" id="ARBA00000024"/>
    </source>
</evidence>
<dbReference type="SUPFAM" id="SSF141734">
    <property type="entry name" value="HisI-like"/>
    <property type="match status" value="1"/>
</dbReference>
<organism evidence="15">
    <name type="scientific">freshwater metagenome</name>
    <dbReference type="NCBI Taxonomy" id="449393"/>
    <lineage>
        <taxon>unclassified sequences</taxon>
        <taxon>metagenomes</taxon>
        <taxon>ecological metagenomes</taxon>
    </lineage>
</organism>
<accession>A0A6J7QJZ3</accession>
<dbReference type="InterPro" id="IPR002496">
    <property type="entry name" value="PRib_AMP_CycHydrolase_dom"/>
</dbReference>
<evidence type="ECO:0000256" key="3">
    <source>
        <dbReference type="ARBA" id="ARBA00012721"/>
    </source>
</evidence>
<dbReference type="EMBL" id="CAEZZD010000116">
    <property type="protein sequence ID" value="CAB4752724.1"/>
    <property type="molecule type" value="Genomic_DNA"/>
</dbReference>
<proteinExistence type="inferred from homology"/>
<dbReference type="PANTHER" id="PTHR42945">
    <property type="entry name" value="HISTIDINE BIOSYNTHESIS BIFUNCTIONAL PROTEIN"/>
    <property type="match status" value="1"/>
</dbReference>
<evidence type="ECO:0000256" key="7">
    <source>
        <dbReference type="ARBA" id="ARBA00022801"/>
    </source>
</evidence>
<dbReference type="EC" id="3.5.4.19" evidence="3"/>
<evidence type="ECO:0000313" key="15">
    <source>
        <dbReference type="EMBL" id="CAB5017356.1"/>
    </source>
</evidence>
<evidence type="ECO:0000256" key="2">
    <source>
        <dbReference type="ARBA" id="ARBA00005169"/>
    </source>
</evidence>
<keyword evidence="8" id="KW-0368">Histidine biosynthesis</keyword>
<keyword evidence="6" id="KW-0028">Amino-acid biosynthesis</keyword>
<evidence type="ECO:0000256" key="4">
    <source>
        <dbReference type="ARBA" id="ARBA00017720"/>
    </source>
</evidence>
<evidence type="ECO:0000313" key="13">
    <source>
        <dbReference type="EMBL" id="CAB4793316.1"/>
    </source>
</evidence>
<dbReference type="AlphaFoldDB" id="A0A6J7QJZ3"/>
<dbReference type="GO" id="GO:0004635">
    <property type="term" value="F:phosphoribosyl-AMP cyclohydrolase activity"/>
    <property type="evidence" value="ECO:0007669"/>
    <property type="project" value="UniProtKB-EC"/>
</dbReference>
<evidence type="ECO:0000313" key="12">
    <source>
        <dbReference type="EMBL" id="CAB4752724.1"/>
    </source>
</evidence>
<dbReference type="InterPro" id="IPR026660">
    <property type="entry name" value="PRA-CH"/>
</dbReference>
<name>A0A6J7QJZ3_9ZZZZ</name>
<dbReference type="NCBIfam" id="NF000768">
    <property type="entry name" value="PRK00051.1"/>
    <property type="match status" value="1"/>
</dbReference>
<keyword evidence="7" id="KW-0378">Hydrolase</keyword>
<evidence type="ECO:0000256" key="6">
    <source>
        <dbReference type="ARBA" id="ARBA00022605"/>
    </source>
</evidence>
<evidence type="ECO:0000313" key="11">
    <source>
        <dbReference type="EMBL" id="CAB4341850.1"/>
    </source>
</evidence>
<dbReference type="UniPathway" id="UPA00031">
    <property type="reaction ID" value="UER00008"/>
</dbReference>
<dbReference type="Pfam" id="PF01502">
    <property type="entry name" value="PRA-CH"/>
    <property type="match status" value="1"/>
</dbReference>
<evidence type="ECO:0000313" key="16">
    <source>
        <dbReference type="EMBL" id="CAB5053562.1"/>
    </source>
</evidence>
<sequence length="113" mass="12243">MSTSFLETLAFNDQGLIPVVVQQVDTREVLMMAWMNADTIAQTLSTGKATYWSRSRSEVWVKGETSGNSQRVVSLAADCDGDTLLLIVDQSGPACHTGSQTCFDNSVTHPEVS</sequence>
<dbReference type="EMBL" id="CAFAAO010000001">
    <property type="protein sequence ID" value="CAB4793316.1"/>
    <property type="molecule type" value="Genomic_DNA"/>
</dbReference>
<dbReference type="InterPro" id="IPR038019">
    <property type="entry name" value="PRib_AMP_CycHydrolase_sf"/>
</dbReference>
<reference evidence="15" key="1">
    <citation type="submission" date="2020-05" db="EMBL/GenBank/DDBJ databases">
        <authorList>
            <person name="Chiriac C."/>
            <person name="Salcher M."/>
            <person name="Ghai R."/>
            <person name="Kavagutti S V."/>
        </authorList>
    </citation>
    <scope>NUCLEOTIDE SEQUENCE</scope>
</reference>
<dbReference type="EMBL" id="CAESAD010000007">
    <property type="protein sequence ID" value="CAB4341850.1"/>
    <property type="molecule type" value="Genomic_DNA"/>
</dbReference>